<sequence length="77" mass="9212">METLNEKELRQRLFEYSNEVGFKSQTDSLKEIFSFLMDIDQNFVYTLLKPEEAKYISAHREIEDTIKQKLEYVISSL</sequence>
<keyword evidence="2" id="KW-1185">Reference proteome</keyword>
<dbReference type="KEGG" id="ttz:FHG85_09410"/>
<organism evidence="1 2">
    <name type="scientific">Tenuifilum thalassicum</name>
    <dbReference type="NCBI Taxonomy" id="2590900"/>
    <lineage>
        <taxon>Bacteria</taxon>
        <taxon>Pseudomonadati</taxon>
        <taxon>Bacteroidota</taxon>
        <taxon>Bacteroidia</taxon>
        <taxon>Bacteroidales</taxon>
        <taxon>Tenuifilaceae</taxon>
        <taxon>Tenuifilum</taxon>
    </lineage>
</organism>
<dbReference type="AlphaFoldDB" id="A0A7D3XEQ5"/>
<evidence type="ECO:0000313" key="2">
    <source>
        <dbReference type="Proteomes" id="UP000500961"/>
    </source>
</evidence>
<name>A0A7D3XEQ5_9BACT</name>
<protein>
    <submittedName>
        <fullName evidence="1">Uncharacterized protein</fullName>
    </submittedName>
</protein>
<reference evidence="1 2" key="1">
    <citation type="submission" date="2019-07" db="EMBL/GenBank/DDBJ databases">
        <title>Thalassofilum flectens gen. nov., sp. nov., a novel moderate thermophilic anaerobe from a shallow sea hot spring in Kunashir Island (Russia), representing a new family in the order Bacteroidales, and proposal of Thalassofilacea fam. nov.</title>
        <authorList>
            <person name="Kochetkova T.V."/>
            <person name="Podosokorskaya O.A."/>
            <person name="Novikov A."/>
            <person name="Elcheninov A.G."/>
            <person name="Toshchakov S.V."/>
            <person name="Kublanov I.V."/>
        </authorList>
    </citation>
    <scope>NUCLEOTIDE SEQUENCE [LARGE SCALE GENOMIC DNA]</scope>
    <source>
        <strain evidence="1 2">38-H</strain>
    </source>
</reference>
<dbReference type="RefSeq" id="WP_173075219.1">
    <property type="nucleotide sequence ID" value="NZ_CP041345.1"/>
</dbReference>
<accession>A0A7D3XEQ5</accession>
<gene>
    <name evidence="1" type="ORF">FHG85_09410</name>
</gene>
<dbReference type="EMBL" id="CP041345">
    <property type="protein sequence ID" value="QKG80472.1"/>
    <property type="molecule type" value="Genomic_DNA"/>
</dbReference>
<proteinExistence type="predicted"/>
<evidence type="ECO:0000313" key="1">
    <source>
        <dbReference type="EMBL" id="QKG80472.1"/>
    </source>
</evidence>
<dbReference type="Proteomes" id="UP000500961">
    <property type="component" value="Chromosome"/>
</dbReference>